<dbReference type="eggNOG" id="COG1621">
    <property type="taxonomic scope" value="Bacteria"/>
</dbReference>
<protein>
    <recommendedName>
        <fullName evidence="2">beta-fructofuranosidase</fullName>
        <ecNumber evidence="2">3.2.1.26</ecNumber>
    </recommendedName>
</protein>
<dbReference type="AlphaFoldDB" id="K8E253"/>
<dbReference type="InterPro" id="IPR051214">
    <property type="entry name" value="GH32_Enzymes"/>
</dbReference>
<dbReference type="GO" id="GO:0004564">
    <property type="term" value="F:beta-fructofuranosidase activity"/>
    <property type="evidence" value="ECO:0007669"/>
    <property type="project" value="UniProtKB-EC"/>
</dbReference>
<dbReference type="InterPro" id="IPR018053">
    <property type="entry name" value="Glyco_hydro_32_AS"/>
</dbReference>
<proteinExistence type="inferred from homology"/>
<keyword evidence="7" id="KW-1185">Reference proteome</keyword>
<keyword evidence="4 6" id="KW-0326">Glycosidase</keyword>
<dbReference type="STRING" id="1234679.BN424_502"/>
<dbReference type="GO" id="GO:0005975">
    <property type="term" value="P:carbohydrate metabolic process"/>
    <property type="evidence" value="ECO:0007669"/>
    <property type="project" value="InterPro"/>
</dbReference>
<evidence type="ECO:0000256" key="1">
    <source>
        <dbReference type="ARBA" id="ARBA00009902"/>
    </source>
</evidence>
<dbReference type="KEGG" id="cml:BN424_502"/>
<name>K8E253_CARML</name>
<dbReference type="PANTHER" id="PTHR43101:SF1">
    <property type="entry name" value="BETA-FRUCTOSIDASE"/>
    <property type="match status" value="1"/>
</dbReference>
<evidence type="ECO:0000313" key="7">
    <source>
        <dbReference type="Proteomes" id="UP000000212"/>
    </source>
</evidence>
<dbReference type="PANTHER" id="PTHR43101">
    <property type="entry name" value="BETA-FRUCTOSIDASE"/>
    <property type="match status" value="1"/>
</dbReference>
<dbReference type="InterPro" id="IPR023296">
    <property type="entry name" value="Glyco_hydro_beta-prop_sf"/>
</dbReference>
<reference evidence="7" key="1">
    <citation type="journal article" date="2013" name="Genome Announc.">
        <title>Complete Chromosome Sequence of Carnobacterium maltaromaticum LMA 28.</title>
        <authorList>
            <person name="Cailliez-Grimal C."/>
            <person name="Chaillou S."/>
            <person name="Anba-Mondoloni J."/>
            <person name="Loux V."/>
            <person name="Afzal M.I."/>
            <person name="Rahman A."/>
            <person name="Kergourlay G."/>
            <person name="Champomier-Verges M.C."/>
            <person name="Zagorec M."/>
            <person name="Dalgaard P."/>
            <person name="Leisner J.J."/>
            <person name="Prevost H."/>
            <person name="Revol-Junelles A.M."/>
            <person name="Borges F."/>
        </authorList>
    </citation>
    <scope>NUCLEOTIDE SEQUENCE</scope>
    <source>
        <strain evidence="7">LMA28</strain>
    </source>
</reference>
<dbReference type="SMART" id="SM00640">
    <property type="entry name" value="Glyco_32"/>
    <property type="match status" value="1"/>
</dbReference>
<comment type="similarity">
    <text evidence="1">Belongs to the glycosyl hydrolase 32 family.</text>
</comment>
<dbReference type="EMBL" id="HE999757">
    <property type="protein sequence ID" value="CCO09979.2"/>
    <property type="molecule type" value="Genomic_DNA"/>
</dbReference>
<evidence type="ECO:0000259" key="5">
    <source>
        <dbReference type="Pfam" id="PF00251"/>
    </source>
</evidence>
<evidence type="ECO:0000256" key="2">
    <source>
        <dbReference type="ARBA" id="ARBA00012758"/>
    </source>
</evidence>
<gene>
    <name evidence="6" type="primary">scrB</name>
    <name evidence="6" type="ORF">BN424_502</name>
</gene>
<dbReference type="SUPFAM" id="SSF75005">
    <property type="entry name" value="Arabinanase/levansucrase/invertase"/>
    <property type="match status" value="1"/>
</dbReference>
<evidence type="ECO:0000256" key="4">
    <source>
        <dbReference type="ARBA" id="ARBA00023295"/>
    </source>
</evidence>
<dbReference type="Proteomes" id="UP000000212">
    <property type="component" value="Chromosome"/>
</dbReference>
<accession>K8E253</accession>
<evidence type="ECO:0000256" key="3">
    <source>
        <dbReference type="ARBA" id="ARBA00022801"/>
    </source>
</evidence>
<dbReference type="InterPro" id="IPR013148">
    <property type="entry name" value="Glyco_hydro_32_N"/>
</dbReference>
<dbReference type="PROSITE" id="PS00609">
    <property type="entry name" value="GLYCOSYL_HYDROL_F32"/>
    <property type="match status" value="1"/>
</dbReference>
<sequence length="201" mass="23392">MKEWTRKERYRKIEEVSPEYLVNLANQVEKSVYRQTYHIQPPTGLLNDPNGFSYFNGQWHLFYQWFPLGPVHGLKYWYHVVSDDLVHWENCGVGISPSTKYDSHGAYSGSGLVDKNQLHLMYTGNTRSKNWSRTPHQLMAIMDKSGQIKKSKSLSLKEFQRVIQIILEILKCGNTRGIIMPLSVQKERIILGLHLCINQKI</sequence>
<dbReference type="InterPro" id="IPR001362">
    <property type="entry name" value="Glyco_hydro_32"/>
</dbReference>
<evidence type="ECO:0000313" key="6">
    <source>
        <dbReference type="EMBL" id="CCO09979.2"/>
    </source>
</evidence>
<dbReference type="Gene3D" id="2.115.10.20">
    <property type="entry name" value="Glycosyl hydrolase domain, family 43"/>
    <property type="match status" value="1"/>
</dbReference>
<dbReference type="EC" id="3.2.1.26" evidence="2"/>
<organism evidence="6 7">
    <name type="scientific">Carnobacterium maltaromaticum LMA28</name>
    <dbReference type="NCBI Taxonomy" id="1234679"/>
    <lineage>
        <taxon>Bacteria</taxon>
        <taxon>Bacillati</taxon>
        <taxon>Bacillota</taxon>
        <taxon>Bacilli</taxon>
        <taxon>Lactobacillales</taxon>
        <taxon>Carnobacteriaceae</taxon>
        <taxon>Carnobacterium</taxon>
    </lineage>
</organism>
<keyword evidence="3 6" id="KW-0378">Hydrolase</keyword>
<dbReference type="HOGENOM" id="CLU_117530_0_0_9"/>
<dbReference type="Pfam" id="PF00251">
    <property type="entry name" value="Glyco_hydro_32N"/>
    <property type="match status" value="1"/>
</dbReference>
<feature type="domain" description="Glycosyl hydrolase family 32 N-terminal" evidence="5">
    <location>
        <begin position="38"/>
        <end position="152"/>
    </location>
</feature>